<keyword evidence="2" id="KW-0808">Transferase</keyword>
<dbReference type="RefSeq" id="WP_183252278.1">
    <property type="nucleotide sequence ID" value="NZ_BAAAFF010000004.1"/>
</dbReference>
<dbReference type="PIRSF" id="PIRSF021700">
    <property type="entry name" value="3_dmu_93_MTrfase"/>
    <property type="match status" value="1"/>
</dbReference>
<evidence type="ECO:0000313" key="2">
    <source>
        <dbReference type="EMBL" id="MBB5291164.1"/>
    </source>
</evidence>
<sequence length="163" mass="18291">MTTLPPRQKVIPCLWFDKQAEEAANFYASLLPDSRVDSVIRAPGDYPSGQSGDVLVVEFTLAGSRYTALNGGPHFKFSEAVSLQIDCEDQAEVDRLTEALSAVPEAEQCGWVKDRYGLSWQIVPYALPRLLADPDEKVRKRVFEAMMQMKRLNVAELERAARE</sequence>
<dbReference type="GO" id="GO:0032259">
    <property type="term" value="P:methylation"/>
    <property type="evidence" value="ECO:0007669"/>
    <property type="project" value="UniProtKB-KW"/>
</dbReference>
<dbReference type="SUPFAM" id="SSF54593">
    <property type="entry name" value="Glyoxalase/Bleomycin resistance protein/Dihydroxybiphenyl dioxygenase"/>
    <property type="match status" value="1"/>
</dbReference>
<comment type="caution">
    <text evidence="2">The sequence shown here is derived from an EMBL/GenBank/DDBJ whole genome shotgun (WGS) entry which is preliminary data.</text>
</comment>
<evidence type="ECO:0000259" key="1">
    <source>
        <dbReference type="Pfam" id="PF06983"/>
    </source>
</evidence>
<dbReference type="AlphaFoldDB" id="A0A7W8MG23"/>
<keyword evidence="3" id="KW-1185">Reference proteome</keyword>
<dbReference type="Proteomes" id="UP000566663">
    <property type="component" value="Unassembled WGS sequence"/>
</dbReference>
<dbReference type="InterPro" id="IPR028973">
    <property type="entry name" value="PhnB-like"/>
</dbReference>
<gene>
    <name evidence="2" type="ORF">HNQ67_000660</name>
</gene>
<dbReference type="CDD" id="cd06588">
    <property type="entry name" value="PhnB_like"/>
    <property type="match status" value="1"/>
</dbReference>
<accession>A0A7W8MG23</accession>
<organism evidence="2 3">
    <name type="scientific">Brevundimonas basaltis</name>
    <dbReference type="NCBI Taxonomy" id="472166"/>
    <lineage>
        <taxon>Bacteria</taxon>
        <taxon>Pseudomonadati</taxon>
        <taxon>Pseudomonadota</taxon>
        <taxon>Alphaproteobacteria</taxon>
        <taxon>Caulobacterales</taxon>
        <taxon>Caulobacteraceae</taxon>
        <taxon>Brevundimonas</taxon>
    </lineage>
</organism>
<dbReference type="Pfam" id="PF06983">
    <property type="entry name" value="3-dmu-9_3-mt"/>
    <property type="match status" value="1"/>
</dbReference>
<keyword evidence="2" id="KW-0489">Methyltransferase</keyword>
<evidence type="ECO:0000313" key="3">
    <source>
        <dbReference type="Proteomes" id="UP000566663"/>
    </source>
</evidence>
<proteinExistence type="predicted"/>
<dbReference type="InterPro" id="IPR009725">
    <property type="entry name" value="3_dmu_93_MTrfase"/>
</dbReference>
<dbReference type="Gene3D" id="3.10.180.10">
    <property type="entry name" value="2,3-Dihydroxybiphenyl 1,2-Dioxygenase, domain 1"/>
    <property type="match status" value="1"/>
</dbReference>
<dbReference type="EMBL" id="JACHFZ010000001">
    <property type="protein sequence ID" value="MBB5291164.1"/>
    <property type="molecule type" value="Genomic_DNA"/>
</dbReference>
<name>A0A7W8MG23_9CAUL</name>
<dbReference type="PANTHER" id="PTHR33990">
    <property type="entry name" value="PROTEIN YJDN-RELATED"/>
    <property type="match status" value="1"/>
</dbReference>
<feature type="domain" description="PhnB-like" evidence="1">
    <location>
        <begin position="8"/>
        <end position="123"/>
    </location>
</feature>
<keyword evidence="2" id="KW-0830">Ubiquinone</keyword>
<dbReference type="InterPro" id="IPR029068">
    <property type="entry name" value="Glyas_Bleomycin-R_OHBP_Dase"/>
</dbReference>
<dbReference type="GO" id="GO:0008168">
    <property type="term" value="F:methyltransferase activity"/>
    <property type="evidence" value="ECO:0007669"/>
    <property type="project" value="UniProtKB-KW"/>
</dbReference>
<reference evidence="2 3" key="1">
    <citation type="submission" date="2020-08" db="EMBL/GenBank/DDBJ databases">
        <title>Genomic Encyclopedia of Type Strains, Phase IV (KMG-IV): sequencing the most valuable type-strain genomes for metagenomic binning, comparative biology and taxonomic classification.</title>
        <authorList>
            <person name="Goeker M."/>
        </authorList>
    </citation>
    <scope>NUCLEOTIDE SEQUENCE [LARGE SCALE GENOMIC DNA]</scope>
    <source>
        <strain evidence="2 3">DSM 25335</strain>
    </source>
</reference>
<protein>
    <submittedName>
        <fullName evidence="2">Putative 3-demethylubiquinone-9 3-methyltransferase (Glyoxalase superfamily)</fullName>
    </submittedName>
</protein>
<dbReference type="PANTHER" id="PTHR33990:SF2">
    <property type="entry name" value="PHNB-LIKE DOMAIN-CONTAINING PROTEIN"/>
    <property type="match status" value="1"/>
</dbReference>